<gene>
    <name evidence="1" type="ORF">MNBD_GAMMA25-1395</name>
</gene>
<reference evidence="1" key="1">
    <citation type="submission" date="2018-06" db="EMBL/GenBank/DDBJ databases">
        <authorList>
            <person name="Zhirakovskaya E."/>
        </authorList>
    </citation>
    <scope>NUCLEOTIDE SEQUENCE</scope>
</reference>
<organism evidence="1">
    <name type="scientific">hydrothermal vent metagenome</name>
    <dbReference type="NCBI Taxonomy" id="652676"/>
    <lineage>
        <taxon>unclassified sequences</taxon>
        <taxon>metagenomes</taxon>
        <taxon>ecological metagenomes</taxon>
    </lineage>
</organism>
<sequence length="76" mass="8750">MKSRLMILPATKANAIQLVRVPDDFEEQEAYRYVTGVIARVEEENADYDWEDIAAELEAHGFEMLDFLLGPELAYQ</sequence>
<dbReference type="AlphaFoldDB" id="A0A3B1BVR4"/>
<dbReference type="EMBL" id="UOFY01000051">
    <property type="protein sequence ID" value="VAX10475.1"/>
    <property type="molecule type" value="Genomic_DNA"/>
</dbReference>
<name>A0A3B1BVR4_9ZZZZ</name>
<proteinExistence type="predicted"/>
<protein>
    <submittedName>
        <fullName evidence="1">Uncharacterized protein</fullName>
    </submittedName>
</protein>
<accession>A0A3B1BVR4</accession>
<evidence type="ECO:0000313" key="1">
    <source>
        <dbReference type="EMBL" id="VAX10475.1"/>
    </source>
</evidence>